<gene>
    <name evidence="3" type="ORF">DICPUDRAFT_152220</name>
</gene>
<keyword evidence="4" id="KW-1185">Reference proteome</keyword>
<name>F0ZKS3_DICPU</name>
<protein>
    <recommendedName>
        <fullName evidence="2">B box-type domain-containing protein</fullName>
    </recommendedName>
</protein>
<dbReference type="SUPFAM" id="SSF52058">
    <property type="entry name" value="L domain-like"/>
    <property type="match status" value="1"/>
</dbReference>
<dbReference type="KEGG" id="dpp:DICPUDRAFT_152220"/>
<keyword evidence="1" id="KW-0479">Metal-binding</keyword>
<sequence length="743" mass="86146">MINNLNEYIHYLGDDKNCFYHRNSLILLVCDNCLTPICIECMTSNHKGHSFSKISKHGCKEIYNEILEQFQTLNDYKSSDQFILDQLDECKIILENNHRDQIKLVTNRFKELHDLLSIKEMKIVKELESLFSENQTIYIQTKTELETNIKFLLKLLEKYHYNSLNKIKFDNLFNIQEGEDEIDEECDTETKSEINNEFISIFKDYYLFKTYSSNKKYSQFQPFEEHSVVFNQDVIEGFKDSLNFIIKYEKKLFKDKETLKHLMIDKQFKLNDIIFKYDKELKNNKNLIIKKLILNENINLNKEVEIINNIKELYLNNKEIKIEKDSLPDGIEKLHLGKLKEPLVVGSIPRTVRWLWLEDGFNQPITSGIIPDSVHSLYIGDVEKESFNGESVFPNSIRWLYFLDGFGLQVINDIIPKSVESIHFYNIKSELSKDSIPSNLKNLCFRDGFDKPIPKLPNSIEKLHIFNIKREVSLESLPQLVKFLFFYNGFSQVISNEIIPSSVHTLYLGDINYPIKSIPATIKHLYLDPGPDQPMLPGIIAESVFSLYLYKIKHPLIAGSIPKSVKYLRLCNGFNQPLLPGVIPSSVEKLSLYDIRKPLLFSSIPNSVKELFLCNKFSQELTPGLIPNSVQSLHLYDIAGLLVDSIPNSVDWLFLEDGFNIKLFPRIIPSSVKRLSLYNIKQQLMVGSIPEGVEVLYLCNGFNQNWSSPNILPSTLKEIYYFDGFNVDLLPTVLSKSLKIIKI</sequence>
<dbReference type="eggNOG" id="ENOG502QXV3">
    <property type="taxonomic scope" value="Eukaryota"/>
</dbReference>
<dbReference type="PANTHER" id="PTHR32031">
    <property type="entry name" value="FNIP REPEAT-CONTAINING PROTEIN-RELATED-RELATED"/>
    <property type="match status" value="1"/>
</dbReference>
<dbReference type="Pfam" id="PF00643">
    <property type="entry name" value="zf-B_box"/>
    <property type="match status" value="1"/>
</dbReference>
<dbReference type="PANTHER" id="PTHR32031:SF123">
    <property type="entry name" value="B BOX-TYPE DOMAIN-CONTAINING PROTEIN-RELATED"/>
    <property type="match status" value="1"/>
</dbReference>
<dbReference type="RefSeq" id="XP_003288020.1">
    <property type="nucleotide sequence ID" value="XM_003287972.1"/>
</dbReference>
<dbReference type="InParanoid" id="F0ZKS3"/>
<keyword evidence="1" id="KW-0862">Zinc</keyword>
<feature type="domain" description="B box-type" evidence="2">
    <location>
        <begin position="13"/>
        <end position="54"/>
    </location>
</feature>
<dbReference type="SUPFAM" id="SSF57845">
    <property type="entry name" value="B-box zinc-binding domain"/>
    <property type="match status" value="1"/>
</dbReference>
<dbReference type="VEuPathDB" id="AmoebaDB:DICPUDRAFT_152220"/>
<reference evidence="4" key="1">
    <citation type="journal article" date="2011" name="Genome Biol.">
        <title>Comparative genomics of the social amoebae Dictyostelium discoideum and Dictyostelium purpureum.</title>
        <authorList>
            <consortium name="US DOE Joint Genome Institute (JGI-PGF)"/>
            <person name="Sucgang R."/>
            <person name="Kuo A."/>
            <person name="Tian X."/>
            <person name="Salerno W."/>
            <person name="Parikh A."/>
            <person name="Feasley C.L."/>
            <person name="Dalin E."/>
            <person name="Tu H."/>
            <person name="Huang E."/>
            <person name="Barry K."/>
            <person name="Lindquist E."/>
            <person name="Shapiro H."/>
            <person name="Bruce D."/>
            <person name="Schmutz J."/>
            <person name="Salamov A."/>
            <person name="Fey P."/>
            <person name="Gaudet P."/>
            <person name="Anjard C."/>
            <person name="Babu M.M."/>
            <person name="Basu S."/>
            <person name="Bushmanova Y."/>
            <person name="van der Wel H."/>
            <person name="Katoh-Kurasawa M."/>
            <person name="Dinh C."/>
            <person name="Coutinho P.M."/>
            <person name="Saito T."/>
            <person name="Elias M."/>
            <person name="Schaap P."/>
            <person name="Kay R.R."/>
            <person name="Henrissat B."/>
            <person name="Eichinger L."/>
            <person name="Rivero F."/>
            <person name="Putnam N.H."/>
            <person name="West C.M."/>
            <person name="Loomis W.F."/>
            <person name="Chisholm R.L."/>
            <person name="Shaulsky G."/>
            <person name="Strassmann J.E."/>
            <person name="Queller D.C."/>
            <person name="Kuspa A."/>
            <person name="Grigoriev I.V."/>
        </authorList>
    </citation>
    <scope>NUCLEOTIDE SEQUENCE [LARGE SCALE GENOMIC DNA]</scope>
    <source>
        <strain evidence="4">QSDP1</strain>
    </source>
</reference>
<dbReference type="InterPro" id="IPR008615">
    <property type="entry name" value="FNIP"/>
</dbReference>
<dbReference type="OMA" id="NHKGHSF"/>
<organism evidence="3 4">
    <name type="scientific">Dictyostelium purpureum</name>
    <name type="common">Slime mold</name>
    <dbReference type="NCBI Taxonomy" id="5786"/>
    <lineage>
        <taxon>Eukaryota</taxon>
        <taxon>Amoebozoa</taxon>
        <taxon>Evosea</taxon>
        <taxon>Eumycetozoa</taxon>
        <taxon>Dictyostelia</taxon>
        <taxon>Dictyosteliales</taxon>
        <taxon>Dictyosteliaceae</taxon>
        <taxon>Dictyostelium</taxon>
    </lineage>
</organism>
<dbReference type="InterPro" id="IPR052697">
    <property type="entry name" value="FNIP_repeat"/>
</dbReference>
<evidence type="ECO:0000256" key="1">
    <source>
        <dbReference type="PROSITE-ProRule" id="PRU00024"/>
    </source>
</evidence>
<evidence type="ECO:0000313" key="4">
    <source>
        <dbReference type="Proteomes" id="UP000001064"/>
    </source>
</evidence>
<evidence type="ECO:0000313" key="3">
    <source>
        <dbReference type="EMBL" id="EGC35477.1"/>
    </source>
</evidence>
<dbReference type="Proteomes" id="UP000001064">
    <property type="component" value="Unassembled WGS sequence"/>
</dbReference>
<dbReference type="EMBL" id="GL871059">
    <property type="protein sequence ID" value="EGC35477.1"/>
    <property type="molecule type" value="Genomic_DNA"/>
</dbReference>
<dbReference type="Gene3D" id="3.30.160.60">
    <property type="entry name" value="Classic Zinc Finger"/>
    <property type="match status" value="1"/>
</dbReference>
<dbReference type="InterPro" id="IPR000315">
    <property type="entry name" value="Znf_B-box"/>
</dbReference>
<dbReference type="PROSITE" id="PS50119">
    <property type="entry name" value="ZF_BBOX"/>
    <property type="match status" value="1"/>
</dbReference>
<keyword evidence="1" id="KW-0863">Zinc-finger</keyword>
<dbReference type="AlphaFoldDB" id="F0ZKS3"/>
<accession>F0ZKS3</accession>
<proteinExistence type="predicted"/>
<dbReference type="Pfam" id="PF05725">
    <property type="entry name" value="FNIP"/>
    <property type="match status" value="7"/>
</dbReference>
<dbReference type="GO" id="GO:0008270">
    <property type="term" value="F:zinc ion binding"/>
    <property type="evidence" value="ECO:0007669"/>
    <property type="project" value="UniProtKB-KW"/>
</dbReference>
<dbReference type="GeneID" id="10501423"/>
<dbReference type="OrthoDB" id="7600006at2759"/>
<evidence type="ECO:0000259" key="2">
    <source>
        <dbReference type="PROSITE" id="PS50119"/>
    </source>
</evidence>